<organism evidence="2 3">
    <name type="scientific">Thermodesulforhabdus norvegica</name>
    <dbReference type="NCBI Taxonomy" id="39841"/>
    <lineage>
        <taxon>Bacteria</taxon>
        <taxon>Pseudomonadati</taxon>
        <taxon>Thermodesulfobacteriota</taxon>
        <taxon>Syntrophobacteria</taxon>
        <taxon>Syntrophobacterales</taxon>
        <taxon>Thermodesulforhabdaceae</taxon>
        <taxon>Thermodesulforhabdus</taxon>
    </lineage>
</organism>
<feature type="domain" description="TGS" evidence="1">
    <location>
        <begin position="254"/>
        <end position="328"/>
    </location>
</feature>
<dbReference type="PROSITE" id="PS51880">
    <property type="entry name" value="TGS"/>
    <property type="match status" value="1"/>
</dbReference>
<dbReference type="EMBL" id="FOUU01000010">
    <property type="protein sequence ID" value="SFN01476.1"/>
    <property type="molecule type" value="Genomic_DNA"/>
</dbReference>
<evidence type="ECO:0000313" key="3">
    <source>
        <dbReference type="Proteomes" id="UP000199611"/>
    </source>
</evidence>
<dbReference type="Pfam" id="PF01926">
    <property type="entry name" value="MMR_HSR1"/>
    <property type="match status" value="1"/>
</dbReference>
<dbReference type="STRING" id="39841.SAMN05660836_02327"/>
<dbReference type="Gene3D" id="3.10.20.30">
    <property type="match status" value="1"/>
</dbReference>
<reference evidence="3" key="1">
    <citation type="submission" date="2016-10" db="EMBL/GenBank/DDBJ databases">
        <authorList>
            <person name="Varghese N."/>
            <person name="Submissions S."/>
        </authorList>
    </citation>
    <scope>NUCLEOTIDE SEQUENCE [LARGE SCALE GENOMIC DNA]</scope>
    <source>
        <strain evidence="3">DSM 9990</strain>
    </source>
</reference>
<dbReference type="AlphaFoldDB" id="A0A1I4VKB9"/>
<sequence>MPANLPPHYFEAEKRYREAKTPEEKIRALEEMLTIMPKHKGTDKLRAALTSKIAKFKAQAQQKKSASRRDVSYVIEKEGALQVALVGPPNTGKSSILSVLTKAQPEIADFPHTTWKPLPGMAQFENIQFQLIDTPPINPDYVDPWMSDLMRRADILAIVVDIKDDPFLHYEETVSVLKSLRIYPQGFPIPDDLKKRPFVKKCCVVVNKVDTPKDYEDFEVFLELAQVALPCIPFSTRHNQYGELFLRKIYELGDIIRVYTKAPGKEPDLSQPFVLPKDSTLEELAGKIHKDFLEKLKYAKIWGKAVFDGQMVQKDYVLQDGDIVELHI</sequence>
<dbReference type="PANTHER" id="PTHR43127">
    <property type="entry name" value="DEVELOPMENTALLY-REGULATED GTP-BINDING PROTEIN 2"/>
    <property type="match status" value="1"/>
</dbReference>
<dbReference type="RefSeq" id="WP_093395974.1">
    <property type="nucleotide sequence ID" value="NZ_FOUU01000010.1"/>
</dbReference>
<dbReference type="Gene3D" id="3.40.50.300">
    <property type="entry name" value="P-loop containing nucleotide triphosphate hydrolases"/>
    <property type="match status" value="1"/>
</dbReference>
<dbReference type="Pfam" id="PF02824">
    <property type="entry name" value="TGS"/>
    <property type="match status" value="1"/>
</dbReference>
<dbReference type="CDD" id="cd01666">
    <property type="entry name" value="TGS_DRG"/>
    <property type="match status" value="1"/>
</dbReference>
<name>A0A1I4VKB9_9BACT</name>
<gene>
    <name evidence="2" type="ORF">SAMN05660836_02327</name>
</gene>
<evidence type="ECO:0000313" key="2">
    <source>
        <dbReference type="EMBL" id="SFN01476.1"/>
    </source>
</evidence>
<dbReference type="GO" id="GO:0005525">
    <property type="term" value="F:GTP binding"/>
    <property type="evidence" value="ECO:0007669"/>
    <property type="project" value="InterPro"/>
</dbReference>
<dbReference type="OrthoDB" id="257487at2"/>
<dbReference type="InterPro" id="IPR004095">
    <property type="entry name" value="TGS"/>
</dbReference>
<dbReference type="InterPro" id="IPR012675">
    <property type="entry name" value="Beta-grasp_dom_sf"/>
</dbReference>
<dbReference type="InterPro" id="IPR006073">
    <property type="entry name" value="GTP-bd"/>
</dbReference>
<dbReference type="InterPro" id="IPR045001">
    <property type="entry name" value="DRG"/>
</dbReference>
<dbReference type="InterPro" id="IPR027417">
    <property type="entry name" value="P-loop_NTPase"/>
</dbReference>
<dbReference type="SUPFAM" id="SSF52540">
    <property type="entry name" value="P-loop containing nucleoside triphosphate hydrolases"/>
    <property type="match status" value="1"/>
</dbReference>
<protein>
    <recommendedName>
        <fullName evidence="1">TGS domain-containing protein</fullName>
    </recommendedName>
</protein>
<dbReference type="Proteomes" id="UP000199611">
    <property type="component" value="Unassembled WGS sequence"/>
</dbReference>
<dbReference type="PRINTS" id="PR00326">
    <property type="entry name" value="GTP1OBG"/>
</dbReference>
<proteinExistence type="predicted"/>
<keyword evidence="3" id="KW-1185">Reference proteome</keyword>
<dbReference type="GO" id="GO:0003924">
    <property type="term" value="F:GTPase activity"/>
    <property type="evidence" value="ECO:0007669"/>
    <property type="project" value="InterPro"/>
</dbReference>
<dbReference type="InterPro" id="IPR012676">
    <property type="entry name" value="TGS-like"/>
</dbReference>
<evidence type="ECO:0000259" key="1">
    <source>
        <dbReference type="PROSITE" id="PS51880"/>
    </source>
</evidence>
<dbReference type="SUPFAM" id="SSF81271">
    <property type="entry name" value="TGS-like"/>
    <property type="match status" value="1"/>
</dbReference>
<accession>A0A1I4VKB9</accession>